<dbReference type="Proteomes" id="UP001432180">
    <property type="component" value="Chromosome"/>
</dbReference>
<accession>A0ABZ0S7P5</accession>
<protein>
    <submittedName>
        <fullName evidence="1">Uncharacterized protein</fullName>
    </submittedName>
</protein>
<evidence type="ECO:0000313" key="2">
    <source>
        <dbReference type="Proteomes" id="UP001432180"/>
    </source>
</evidence>
<reference evidence="1 2" key="1">
    <citation type="journal article" date="2023" name="Microorganisms">
        <title>Thiorhodovibrio frisius and Trv. litoralis spp. nov., Two Novel Members from a Clade of Fastidious Purple Sulfur Bacteria That Exhibit Unique Red-Shifted Light-Harvesting Capabilities.</title>
        <authorList>
            <person name="Methner A."/>
            <person name="Kuzyk S.B."/>
            <person name="Petersen J."/>
            <person name="Bauer S."/>
            <person name="Brinkmann H."/>
            <person name="Sichau K."/>
            <person name="Wanner G."/>
            <person name="Wolf J."/>
            <person name="Neumann-Schaal M."/>
            <person name="Henke P."/>
            <person name="Tank M."/>
            <person name="Sproer C."/>
            <person name="Bunk B."/>
            <person name="Overmann J."/>
        </authorList>
    </citation>
    <scope>NUCLEOTIDE SEQUENCE [LARGE SCALE GENOMIC DNA]</scope>
    <source>
        <strain evidence="1 2">DSM 6702</strain>
    </source>
</reference>
<evidence type="ECO:0000313" key="1">
    <source>
        <dbReference type="EMBL" id="WPL16166.1"/>
    </source>
</evidence>
<dbReference type="EMBL" id="CP121472">
    <property type="protein sequence ID" value="WPL16166.1"/>
    <property type="molecule type" value="Genomic_DNA"/>
</dbReference>
<organism evidence="1 2">
    <name type="scientific">Thiorhodovibrio winogradskyi</name>
    <dbReference type="NCBI Taxonomy" id="77007"/>
    <lineage>
        <taxon>Bacteria</taxon>
        <taxon>Pseudomonadati</taxon>
        <taxon>Pseudomonadota</taxon>
        <taxon>Gammaproteobacteria</taxon>
        <taxon>Chromatiales</taxon>
        <taxon>Chromatiaceae</taxon>
        <taxon>Thiorhodovibrio</taxon>
    </lineage>
</organism>
<sequence>MLVMDVAELLLGLANDHAVGANKPQPTEQQYQLACPIDRVEDIKPYVARKLASPKVGISLLTSGQIPL</sequence>
<keyword evidence="2" id="KW-1185">Reference proteome</keyword>
<proteinExistence type="predicted"/>
<name>A0ABZ0S7P5_9GAMM</name>
<gene>
    <name evidence="1" type="ORF">Thiowin_01119</name>
</gene>